<comment type="caution">
    <text evidence="12">The sequence shown here is derived from an EMBL/GenBank/DDBJ whole genome shotgun (WGS) entry which is preliminary data.</text>
</comment>
<dbReference type="GO" id="GO:0003700">
    <property type="term" value="F:DNA-binding transcription factor activity"/>
    <property type="evidence" value="ECO:0007669"/>
    <property type="project" value="UniProtKB-UniRule"/>
</dbReference>
<keyword evidence="1 9" id="KW-0479">Metal-binding</keyword>
<dbReference type="GO" id="GO:0008270">
    <property type="term" value="F:zinc ion binding"/>
    <property type="evidence" value="ECO:0007669"/>
    <property type="project" value="UniProtKB-KW"/>
</dbReference>
<evidence type="ECO:0000256" key="6">
    <source>
        <dbReference type="ARBA" id="ARBA00023163"/>
    </source>
</evidence>
<dbReference type="InterPro" id="IPR003851">
    <property type="entry name" value="Znf_Dof"/>
</dbReference>
<evidence type="ECO:0000256" key="4">
    <source>
        <dbReference type="ARBA" id="ARBA00023015"/>
    </source>
</evidence>
<keyword evidence="3 9" id="KW-0862">Zinc</keyword>
<keyword evidence="5 8" id="KW-0238">DNA-binding</keyword>
<keyword evidence="7 8" id="KW-0539">Nucleus</keyword>
<dbReference type="PANTHER" id="PTHR31992:SF351">
    <property type="entry name" value="DOF ZINC FINGER PROTEIN"/>
    <property type="match status" value="1"/>
</dbReference>
<dbReference type="PANTHER" id="PTHR31992">
    <property type="entry name" value="DOF ZINC FINGER PROTEIN DOF1.4-RELATED"/>
    <property type="match status" value="1"/>
</dbReference>
<evidence type="ECO:0000256" key="7">
    <source>
        <dbReference type="ARBA" id="ARBA00023242"/>
    </source>
</evidence>
<evidence type="ECO:0000256" key="1">
    <source>
        <dbReference type="ARBA" id="ARBA00022723"/>
    </source>
</evidence>
<dbReference type="OrthoDB" id="1927254at2759"/>
<dbReference type="GO" id="GO:0003677">
    <property type="term" value="F:DNA binding"/>
    <property type="evidence" value="ECO:0007669"/>
    <property type="project" value="UniProtKB-UniRule"/>
</dbReference>
<gene>
    <name evidence="12" type="ORF">FNV43_RR24829</name>
</gene>
<keyword evidence="13" id="KW-1185">Reference proteome</keyword>
<evidence type="ECO:0000313" key="12">
    <source>
        <dbReference type="EMBL" id="KAF3433726.1"/>
    </source>
</evidence>
<dbReference type="PROSITE" id="PS01361">
    <property type="entry name" value="ZF_DOF_1"/>
    <property type="match status" value="1"/>
</dbReference>
<dbReference type="Pfam" id="PF02701">
    <property type="entry name" value="Zn_ribbon_Dof"/>
    <property type="match status" value="1"/>
</dbReference>
<evidence type="ECO:0000313" key="13">
    <source>
        <dbReference type="Proteomes" id="UP000796880"/>
    </source>
</evidence>
<dbReference type="GO" id="GO:0005634">
    <property type="term" value="C:nucleus"/>
    <property type="evidence" value="ECO:0007669"/>
    <property type="project" value="UniProtKB-SubCell"/>
</dbReference>
<evidence type="ECO:0000256" key="10">
    <source>
        <dbReference type="SAM" id="MobiDB-lite"/>
    </source>
</evidence>
<comment type="subcellular location">
    <subcellularLocation>
        <location evidence="8 9">Nucleus</location>
    </subcellularLocation>
</comment>
<organism evidence="12 13">
    <name type="scientific">Rhamnella rubrinervis</name>
    <dbReference type="NCBI Taxonomy" id="2594499"/>
    <lineage>
        <taxon>Eukaryota</taxon>
        <taxon>Viridiplantae</taxon>
        <taxon>Streptophyta</taxon>
        <taxon>Embryophyta</taxon>
        <taxon>Tracheophyta</taxon>
        <taxon>Spermatophyta</taxon>
        <taxon>Magnoliopsida</taxon>
        <taxon>eudicotyledons</taxon>
        <taxon>Gunneridae</taxon>
        <taxon>Pentapetalae</taxon>
        <taxon>rosids</taxon>
        <taxon>fabids</taxon>
        <taxon>Rosales</taxon>
        <taxon>Rhamnaceae</taxon>
        <taxon>rhamnoid group</taxon>
        <taxon>Rhamneae</taxon>
        <taxon>Rhamnella</taxon>
    </lineage>
</organism>
<dbReference type="PROSITE" id="PS50884">
    <property type="entry name" value="ZF_DOF_2"/>
    <property type="match status" value="1"/>
</dbReference>
<feature type="region of interest" description="Disordered" evidence="10">
    <location>
        <begin position="11"/>
        <end position="68"/>
    </location>
</feature>
<dbReference type="Proteomes" id="UP000796880">
    <property type="component" value="Unassembled WGS sequence"/>
</dbReference>
<evidence type="ECO:0000256" key="2">
    <source>
        <dbReference type="ARBA" id="ARBA00022771"/>
    </source>
</evidence>
<reference evidence="12" key="1">
    <citation type="submission" date="2020-03" db="EMBL/GenBank/DDBJ databases">
        <title>A high-quality chromosome-level genome assembly of a woody plant with both climbing and erect habits, Rhamnella rubrinervis.</title>
        <authorList>
            <person name="Lu Z."/>
            <person name="Yang Y."/>
            <person name="Zhu X."/>
            <person name="Sun Y."/>
        </authorList>
    </citation>
    <scope>NUCLEOTIDE SEQUENCE</scope>
    <source>
        <strain evidence="12">BYM</strain>
        <tissue evidence="12">Leaf</tissue>
    </source>
</reference>
<feature type="region of interest" description="Disordered" evidence="10">
    <location>
        <begin position="127"/>
        <end position="165"/>
    </location>
</feature>
<keyword evidence="6 9" id="KW-0804">Transcription</keyword>
<feature type="compositionally biased region" description="Pro residues" evidence="10">
    <location>
        <begin position="46"/>
        <end position="56"/>
    </location>
</feature>
<accession>A0A8K0DRZ0</accession>
<feature type="compositionally biased region" description="Basic residues" evidence="10">
    <location>
        <begin position="136"/>
        <end position="145"/>
    </location>
</feature>
<evidence type="ECO:0000259" key="11">
    <source>
        <dbReference type="PROSITE" id="PS50884"/>
    </source>
</evidence>
<name>A0A8K0DRZ0_9ROSA</name>
<sequence>MVFSSVPVYLDPPNWQQQPNHHHQQQQQGGGSDHHHHQHVHQQNPQLPPPPPPPPSAGSGGQGSIRPGSMADRARLAKIPQPEASLKCPRCESTNTKFCYFNNYSLTQPRHFCKTCRRYWTRGGALRNVPVGGGCRRNKRSKGSRSKSPAPERQTGSCSTSTVSSNSCSTADMIAHLPHNPPPQLPFLPSLHHLSEYGSGADIGLNFTGIQPQLVSTGAGGGGSGADVEFQIGGSGSGGGSILAEQWRLQQQVQQFPFLANLEPPTGLYPFEGENVEPPSYIGGSGQLRSKPLDSSVTGAAHQLGGGVKMEENNQGLNMSRNFLGGLGNDQYWGGGGNAWTATDLSAFNSSSTTHLL</sequence>
<dbReference type="EMBL" id="VOIH02000011">
    <property type="protein sequence ID" value="KAF3433726.1"/>
    <property type="molecule type" value="Genomic_DNA"/>
</dbReference>
<dbReference type="InterPro" id="IPR045174">
    <property type="entry name" value="Dof"/>
</dbReference>
<evidence type="ECO:0000256" key="8">
    <source>
        <dbReference type="PROSITE-ProRule" id="PRU00071"/>
    </source>
</evidence>
<proteinExistence type="predicted"/>
<evidence type="ECO:0000256" key="5">
    <source>
        <dbReference type="ARBA" id="ARBA00023125"/>
    </source>
</evidence>
<comment type="function">
    <text evidence="9">Transcription factor that binds specifically to a 5'-AA[AG]G-3' consensus core sequence.</text>
</comment>
<feature type="compositionally biased region" description="Low complexity" evidence="10">
    <location>
        <begin position="155"/>
        <end position="165"/>
    </location>
</feature>
<protein>
    <recommendedName>
        <fullName evidence="9">Dof zinc finger protein</fullName>
    </recommendedName>
</protein>
<keyword evidence="4 9" id="KW-0805">Transcription regulation</keyword>
<evidence type="ECO:0000256" key="3">
    <source>
        <dbReference type="ARBA" id="ARBA00022833"/>
    </source>
</evidence>
<evidence type="ECO:0000256" key="9">
    <source>
        <dbReference type="RuleBase" id="RU369094"/>
    </source>
</evidence>
<dbReference type="AlphaFoldDB" id="A0A8K0DRZ0"/>
<keyword evidence="2 8" id="KW-0863">Zinc-finger</keyword>
<feature type="domain" description="Dof-type" evidence="11">
    <location>
        <begin position="86"/>
        <end position="140"/>
    </location>
</feature>